<reference evidence="2 3" key="1">
    <citation type="journal article" date="2021" name="bioRxiv">
        <title>Chromosome-scale and haplotype-resolved genome assembly of a tetraploid potato cultivar.</title>
        <authorList>
            <person name="Sun H."/>
            <person name="Jiao W.-B."/>
            <person name="Krause K."/>
            <person name="Campoy J.A."/>
            <person name="Goel M."/>
            <person name="Folz-Donahue K."/>
            <person name="Kukat C."/>
            <person name="Huettel B."/>
            <person name="Schneeberger K."/>
        </authorList>
    </citation>
    <scope>NUCLEOTIDE SEQUENCE [LARGE SCALE GENOMIC DNA]</scope>
    <source>
        <strain evidence="2">SolTubOtavaFocal</strain>
        <tissue evidence="2">Leaves</tissue>
    </source>
</reference>
<comment type="caution">
    <text evidence="2">The sequence shown here is derived from an EMBL/GenBank/DDBJ whole genome shotgun (WGS) entry which is preliminary data.</text>
</comment>
<feature type="transmembrane region" description="Helical" evidence="1">
    <location>
        <begin position="125"/>
        <end position="146"/>
    </location>
</feature>
<dbReference type="EMBL" id="JAIVGD010000023">
    <property type="protein sequence ID" value="KAH0742563.1"/>
    <property type="molecule type" value="Genomic_DNA"/>
</dbReference>
<evidence type="ECO:0000256" key="1">
    <source>
        <dbReference type="SAM" id="Phobius"/>
    </source>
</evidence>
<keyword evidence="3" id="KW-1185">Reference proteome</keyword>
<gene>
    <name evidence="2" type="ORF">KY290_030556</name>
</gene>
<keyword evidence="1" id="KW-1133">Transmembrane helix</keyword>
<evidence type="ECO:0000313" key="2">
    <source>
        <dbReference type="EMBL" id="KAH0742563.1"/>
    </source>
</evidence>
<accession>A0ABQ7U8G1</accession>
<organism evidence="2 3">
    <name type="scientific">Solanum tuberosum</name>
    <name type="common">Potato</name>
    <dbReference type="NCBI Taxonomy" id="4113"/>
    <lineage>
        <taxon>Eukaryota</taxon>
        <taxon>Viridiplantae</taxon>
        <taxon>Streptophyta</taxon>
        <taxon>Embryophyta</taxon>
        <taxon>Tracheophyta</taxon>
        <taxon>Spermatophyta</taxon>
        <taxon>Magnoliopsida</taxon>
        <taxon>eudicotyledons</taxon>
        <taxon>Gunneridae</taxon>
        <taxon>Pentapetalae</taxon>
        <taxon>asterids</taxon>
        <taxon>lamiids</taxon>
        <taxon>Solanales</taxon>
        <taxon>Solanaceae</taxon>
        <taxon>Solanoideae</taxon>
        <taxon>Solaneae</taxon>
        <taxon>Solanum</taxon>
    </lineage>
</organism>
<name>A0ABQ7U8G1_SOLTU</name>
<keyword evidence="1" id="KW-0812">Transmembrane</keyword>
<dbReference type="Proteomes" id="UP000826656">
    <property type="component" value="Unassembled WGS sequence"/>
</dbReference>
<proteinExistence type="predicted"/>
<evidence type="ECO:0000313" key="3">
    <source>
        <dbReference type="Proteomes" id="UP000826656"/>
    </source>
</evidence>
<keyword evidence="1" id="KW-0472">Membrane</keyword>
<protein>
    <submittedName>
        <fullName evidence="2">Uncharacterized protein</fullName>
    </submittedName>
</protein>
<sequence length="164" mass="17903">MAKSFAVFFSPFDHERDGLHCAIHSYRSDDTVASFLTHPNSASSTYFLQTHPYTLLALPLSLCAAAATDVGDPVTALNSKLVSASLAASLFSFALFKYSKSEPSNEISALKNEASEKLGFSVKGWLPVSALPGAMMIACFPFWAMFNYSIGKNLYLSWATRLRL</sequence>